<feature type="domain" description="GAG-pre-integrase" evidence="1">
    <location>
        <begin position="315"/>
        <end position="373"/>
    </location>
</feature>
<sequence>MTITQYINTLISYWQHLDMFEIHPWKCTDDAKLHKKIVEQKRTFKFLLGLNKDLDDVRGRFLSTKPLLSVREAFSEVRRKQKEIDYGRKHEKPGHFKDNCWKVHGKPVDWRSNRACQDRDCLANVTTTSDNTIVNTETNPFTKEQILALQKILGQISPTAEQHRSMLVHQGKSSFVHIAESSKLSSWIVDSGASEHMTGDVNVFYKFSPHPSPSTVRIADGSHSKVAGIGSIKLTKNIILSSVLYVPKLDCNLISVGKLTRDLDCVTKFYPKLCEFHAVDSGKVIGSAEMCGGLYLLNGNSPLHRQVHSSCVSESVSNSSSTSVSVSNENNVMLWHYRLGHPNFVYLERMLPHLFINKNSKFFHCEICQLAKHTRHVYPSIQCKPSHLFSVIHSDIRGPSRKNKLMGLVGLSLS</sequence>
<evidence type="ECO:0000259" key="2">
    <source>
        <dbReference type="Pfam" id="PF22936"/>
    </source>
</evidence>
<gene>
    <name evidence="3" type="ORF">LIER_07368</name>
</gene>
<dbReference type="PANTHER" id="PTHR34222:SF40">
    <property type="match status" value="1"/>
</dbReference>
<dbReference type="EMBL" id="BAABME010001129">
    <property type="protein sequence ID" value="GAA0147742.1"/>
    <property type="molecule type" value="Genomic_DNA"/>
</dbReference>
<protein>
    <recommendedName>
        <fullName evidence="5">GAG-pre-integrase domain-containing protein</fullName>
    </recommendedName>
</protein>
<dbReference type="InterPro" id="IPR054722">
    <property type="entry name" value="PolX-like_BBD"/>
</dbReference>
<proteinExistence type="predicted"/>
<dbReference type="AlphaFoldDB" id="A0AAV3P7T3"/>
<dbReference type="InterPro" id="IPR025724">
    <property type="entry name" value="GAG-pre-integrase_dom"/>
</dbReference>
<dbReference type="PANTHER" id="PTHR34222">
    <property type="entry name" value="GAG_PRE-INTEGRS DOMAIN-CONTAINING PROTEIN"/>
    <property type="match status" value="1"/>
</dbReference>
<dbReference type="Pfam" id="PF22936">
    <property type="entry name" value="Pol_BBD"/>
    <property type="match status" value="1"/>
</dbReference>
<keyword evidence="4" id="KW-1185">Reference proteome</keyword>
<dbReference type="Proteomes" id="UP001454036">
    <property type="component" value="Unassembled WGS sequence"/>
</dbReference>
<evidence type="ECO:0008006" key="5">
    <source>
        <dbReference type="Google" id="ProtNLM"/>
    </source>
</evidence>
<evidence type="ECO:0000313" key="3">
    <source>
        <dbReference type="EMBL" id="GAA0147742.1"/>
    </source>
</evidence>
<accession>A0AAV3P7T3</accession>
<dbReference type="Pfam" id="PF13976">
    <property type="entry name" value="gag_pre-integrs"/>
    <property type="match status" value="1"/>
</dbReference>
<evidence type="ECO:0000259" key="1">
    <source>
        <dbReference type="Pfam" id="PF13976"/>
    </source>
</evidence>
<reference evidence="3 4" key="1">
    <citation type="submission" date="2024-01" db="EMBL/GenBank/DDBJ databases">
        <title>The complete chloroplast genome sequence of Lithospermum erythrorhizon: insights into the phylogenetic relationship among Boraginaceae species and the maternal lineages of purple gromwells.</title>
        <authorList>
            <person name="Okada T."/>
            <person name="Watanabe K."/>
        </authorList>
    </citation>
    <scope>NUCLEOTIDE SEQUENCE [LARGE SCALE GENOMIC DNA]</scope>
</reference>
<comment type="caution">
    <text evidence="3">The sequence shown here is derived from an EMBL/GenBank/DDBJ whole genome shotgun (WGS) entry which is preliminary data.</text>
</comment>
<evidence type="ECO:0000313" key="4">
    <source>
        <dbReference type="Proteomes" id="UP001454036"/>
    </source>
</evidence>
<feature type="domain" description="Retrovirus-related Pol polyprotein from transposon TNT 1-94-like beta-barrel" evidence="2">
    <location>
        <begin position="187"/>
        <end position="261"/>
    </location>
</feature>
<organism evidence="3 4">
    <name type="scientific">Lithospermum erythrorhizon</name>
    <name type="common">Purple gromwell</name>
    <name type="synonym">Lithospermum officinale var. erythrorhizon</name>
    <dbReference type="NCBI Taxonomy" id="34254"/>
    <lineage>
        <taxon>Eukaryota</taxon>
        <taxon>Viridiplantae</taxon>
        <taxon>Streptophyta</taxon>
        <taxon>Embryophyta</taxon>
        <taxon>Tracheophyta</taxon>
        <taxon>Spermatophyta</taxon>
        <taxon>Magnoliopsida</taxon>
        <taxon>eudicotyledons</taxon>
        <taxon>Gunneridae</taxon>
        <taxon>Pentapetalae</taxon>
        <taxon>asterids</taxon>
        <taxon>lamiids</taxon>
        <taxon>Boraginales</taxon>
        <taxon>Boraginaceae</taxon>
        <taxon>Boraginoideae</taxon>
        <taxon>Lithospermeae</taxon>
        <taxon>Lithospermum</taxon>
    </lineage>
</organism>
<name>A0AAV3P7T3_LITER</name>